<dbReference type="AlphaFoldDB" id="A0AAX4PAX4"/>
<dbReference type="CDD" id="cd19952">
    <property type="entry name" value="GT29"/>
    <property type="match status" value="1"/>
</dbReference>
<proteinExistence type="inferred from homology"/>
<comment type="similarity">
    <text evidence="2">Belongs to the glycosyltransferase 29 family.</text>
</comment>
<accession>A0AAX4PAX4</accession>
<feature type="signal peptide" evidence="14">
    <location>
        <begin position="1"/>
        <end position="22"/>
    </location>
</feature>
<dbReference type="PANTHER" id="PTHR46059">
    <property type="entry name" value="BETA-GALACTOSIDE ALPHA-2,6-SIALYLTRANSFERASE"/>
    <property type="match status" value="1"/>
</dbReference>
<evidence type="ECO:0000313" key="15">
    <source>
        <dbReference type="EMBL" id="WZN63236.1"/>
    </source>
</evidence>
<keyword evidence="8" id="KW-0333">Golgi apparatus</keyword>
<sequence length="340" mass="39075">MHSVARLLLLGLLLLAVHLGSGVRAEARRRPRRSRRSHAKRHDECRSVLFPQSCRKPADKSWCLQPMQSFTYEDVRRAGQQDVQLNTEYAQSTGKFAHLMSPRDGKLSTANLHHLTLHKGNRYAIHVLERTGRWKGKREFLPDRDLGELEGYDWRSCAVVGSSGSMLRHNYGKEIDRHTAVIRFNEAPTRGFERHVGSRTTLRLQNPERVGFSEGKELCLSKHFANLSSKKCKIVPLSPQFIAYTRYYWYWNPKRGFQAALGKHGEKRIKMSTGFIGIALAAHLCSSVTIYGFEAGTGKNKHYYNKTNTRGLSDWHKRHPWELEKGCIDLLKKSPRVRLK</sequence>
<dbReference type="EMBL" id="CP151507">
    <property type="protein sequence ID" value="WZN63236.1"/>
    <property type="molecule type" value="Genomic_DNA"/>
</dbReference>
<evidence type="ECO:0000256" key="4">
    <source>
        <dbReference type="ARBA" id="ARBA00022679"/>
    </source>
</evidence>
<evidence type="ECO:0000256" key="12">
    <source>
        <dbReference type="ARBA" id="ARBA00034249"/>
    </source>
</evidence>
<evidence type="ECO:0000256" key="14">
    <source>
        <dbReference type="SAM" id="SignalP"/>
    </source>
</evidence>
<keyword evidence="4" id="KW-0808">Transferase</keyword>
<dbReference type="InterPro" id="IPR038578">
    <property type="entry name" value="GT29-like_sf"/>
</dbReference>
<dbReference type="InterPro" id="IPR001675">
    <property type="entry name" value="Glyco_trans_29"/>
</dbReference>
<keyword evidence="5" id="KW-0812">Transmembrane</keyword>
<dbReference type="GO" id="GO:0003835">
    <property type="term" value="F:beta-galactoside alpha-2,6-sialyltransferase activity"/>
    <property type="evidence" value="ECO:0007669"/>
    <property type="project" value="UniProtKB-EC"/>
</dbReference>
<keyword evidence="14" id="KW-0732">Signal</keyword>
<evidence type="ECO:0000256" key="7">
    <source>
        <dbReference type="ARBA" id="ARBA00022989"/>
    </source>
</evidence>
<evidence type="ECO:0000256" key="6">
    <source>
        <dbReference type="ARBA" id="ARBA00022968"/>
    </source>
</evidence>
<gene>
    <name evidence="15" type="ORF">HKI87_07g47840</name>
</gene>
<evidence type="ECO:0000313" key="16">
    <source>
        <dbReference type="Proteomes" id="UP001472866"/>
    </source>
</evidence>
<comment type="subcellular location">
    <subcellularLocation>
        <location evidence="1">Golgi apparatus</location>
        <location evidence="1">Golgi stack membrane</location>
        <topology evidence="1">Single-pass type II membrane protein</topology>
    </subcellularLocation>
</comment>
<keyword evidence="6" id="KW-0735">Signal-anchor</keyword>
<dbReference type="PANTHER" id="PTHR46059:SF1">
    <property type="entry name" value="BETA-GALACTOSIDE ALPHA-2,6-SIALYLTRANSFERASE"/>
    <property type="match status" value="1"/>
</dbReference>
<evidence type="ECO:0000256" key="8">
    <source>
        <dbReference type="ARBA" id="ARBA00023034"/>
    </source>
</evidence>
<evidence type="ECO:0000256" key="2">
    <source>
        <dbReference type="ARBA" id="ARBA00006003"/>
    </source>
</evidence>
<feature type="chain" id="PRO_5043321113" description="beta-galactoside alpha-(2,6)-sialyltransferase" evidence="14">
    <location>
        <begin position="23"/>
        <end position="340"/>
    </location>
</feature>
<comment type="catalytic activity">
    <reaction evidence="12">
        <text>a beta-D-galactoside + CMP-N-acetyl-beta-neuraminate = an N-acetyl-alpha-neuraminyl-(2-&gt;6)-beta-D-galactosyl derivative + CMP + H(+)</text>
        <dbReference type="Rhea" id="RHEA:52104"/>
        <dbReference type="ChEBI" id="CHEBI:15378"/>
        <dbReference type="ChEBI" id="CHEBI:28034"/>
        <dbReference type="ChEBI" id="CHEBI:57812"/>
        <dbReference type="ChEBI" id="CHEBI:60377"/>
        <dbReference type="ChEBI" id="CHEBI:136398"/>
        <dbReference type="EC" id="2.4.3.1"/>
    </reaction>
</comment>
<protein>
    <recommendedName>
        <fullName evidence="13">beta-galactoside alpha-(2,6)-sialyltransferase</fullName>
        <ecNumber evidence="13">2.4.3.1</ecNumber>
    </recommendedName>
</protein>
<reference evidence="15 16" key="1">
    <citation type="submission" date="2024-03" db="EMBL/GenBank/DDBJ databases">
        <title>Complete genome sequence of the green alga Chloropicon roscoffensis RCC1871.</title>
        <authorList>
            <person name="Lemieux C."/>
            <person name="Pombert J.-F."/>
            <person name="Otis C."/>
            <person name="Turmel M."/>
        </authorList>
    </citation>
    <scope>NUCLEOTIDE SEQUENCE [LARGE SCALE GENOMIC DNA]</scope>
    <source>
        <strain evidence="15 16">RCC1871</strain>
    </source>
</reference>
<keyword evidence="3 15" id="KW-0328">Glycosyltransferase</keyword>
<keyword evidence="11" id="KW-0325">Glycoprotein</keyword>
<keyword evidence="16" id="KW-1185">Reference proteome</keyword>
<evidence type="ECO:0000256" key="13">
    <source>
        <dbReference type="ARBA" id="ARBA00034329"/>
    </source>
</evidence>
<dbReference type="Proteomes" id="UP001472866">
    <property type="component" value="Chromosome 07"/>
</dbReference>
<evidence type="ECO:0000256" key="11">
    <source>
        <dbReference type="ARBA" id="ARBA00023180"/>
    </source>
</evidence>
<evidence type="ECO:0000256" key="1">
    <source>
        <dbReference type="ARBA" id="ARBA00004447"/>
    </source>
</evidence>
<keyword evidence="9" id="KW-0472">Membrane</keyword>
<dbReference type="Pfam" id="PF00777">
    <property type="entry name" value="Glyco_transf_29"/>
    <property type="match status" value="2"/>
</dbReference>
<evidence type="ECO:0000256" key="9">
    <source>
        <dbReference type="ARBA" id="ARBA00023136"/>
    </source>
</evidence>
<name>A0AAX4PAX4_9CHLO</name>
<dbReference type="Gene3D" id="3.90.1480.20">
    <property type="entry name" value="Glycosyl transferase family 29"/>
    <property type="match status" value="1"/>
</dbReference>
<organism evidence="15 16">
    <name type="scientific">Chloropicon roscoffensis</name>
    <dbReference type="NCBI Taxonomy" id="1461544"/>
    <lineage>
        <taxon>Eukaryota</taxon>
        <taxon>Viridiplantae</taxon>
        <taxon>Chlorophyta</taxon>
        <taxon>Chloropicophyceae</taxon>
        <taxon>Chloropicales</taxon>
        <taxon>Chloropicaceae</taxon>
        <taxon>Chloropicon</taxon>
    </lineage>
</organism>
<dbReference type="EC" id="2.4.3.1" evidence="13"/>
<keyword evidence="10" id="KW-1015">Disulfide bond</keyword>
<dbReference type="GO" id="GO:0032580">
    <property type="term" value="C:Golgi cisterna membrane"/>
    <property type="evidence" value="ECO:0007669"/>
    <property type="project" value="UniProtKB-SubCell"/>
</dbReference>
<evidence type="ECO:0000256" key="5">
    <source>
        <dbReference type="ARBA" id="ARBA00022692"/>
    </source>
</evidence>
<evidence type="ECO:0000256" key="10">
    <source>
        <dbReference type="ARBA" id="ARBA00023157"/>
    </source>
</evidence>
<keyword evidence="7" id="KW-1133">Transmembrane helix</keyword>
<evidence type="ECO:0000256" key="3">
    <source>
        <dbReference type="ARBA" id="ARBA00022676"/>
    </source>
</evidence>